<organism evidence="2">
    <name type="scientific">mine drainage metagenome</name>
    <dbReference type="NCBI Taxonomy" id="410659"/>
    <lineage>
        <taxon>unclassified sequences</taxon>
        <taxon>metagenomes</taxon>
        <taxon>ecological metagenomes</taxon>
    </lineage>
</organism>
<evidence type="ECO:0000313" key="2">
    <source>
        <dbReference type="EMBL" id="OIR10987.1"/>
    </source>
</evidence>
<feature type="compositionally biased region" description="Polar residues" evidence="1">
    <location>
        <begin position="14"/>
        <end position="26"/>
    </location>
</feature>
<proteinExistence type="predicted"/>
<protein>
    <submittedName>
        <fullName evidence="2">Uncharacterized protein</fullName>
    </submittedName>
</protein>
<feature type="compositionally biased region" description="Basic residues" evidence="1">
    <location>
        <begin position="1"/>
        <end position="12"/>
    </location>
</feature>
<dbReference type="AlphaFoldDB" id="A0A1J5SSM2"/>
<reference evidence="2" key="1">
    <citation type="submission" date="2016-10" db="EMBL/GenBank/DDBJ databases">
        <title>Sequence of Gallionella enrichment culture.</title>
        <authorList>
            <person name="Poehlein A."/>
            <person name="Muehling M."/>
            <person name="Daniel R."/>
        </authorList>
    </citation>
    <scope>NUCLEOTIDE SEQUENCE</scope>
</reference>
<sequence length="179" mass="19215">MRRHDPGRKKAQATRPQTQSGQNSGFDETGDGKGCAMKIELAWVDVLLSRWGRWAIRCESGALGFASSCVLGGGPGGGDGYDSAVPKGVLDDDLELVNASIKKLPKVLQLTVIEVYQFGQGKSDRALAEALGMSRQAMTSFLMQAHRKIALDISVMGSQNPLHSANRQSCVERKQPVSA</sequence>
<gene>
    <name evidence="2" type="ORF">GALL_71580</name>
</gene>
<name>A0A1J5SSM2_9ZZZZ</name>
<accession>A0A1J5SSM2</accession>
<comment type="caution">
    <text evidence="2">The sequence shown here is derived from an EMBL/GenBank/DDBJ whole genome shotgun (WGS) entry which is preliminary data.</text>
</comment>
<feature type="region of interest" description="Disordered" evidence="1">
    <location>
        <begin position="1"/>
        <end position="29"/>
    </location>
</feature>
<evidence type="ECO:0000256" key="1">
    <source>
        <dbReference type="SAM" id="MobiDB-lite"/>
    </source>
</evidence>
<dbReference type="EMBL" id="MLJW01000021">
    <property type="protein sequence ID" value="OIR10987.1"/>
    <property type="molecule type" value="Genomic_DNA"/>
</dbReference>